<reference evidence="2" key="1">
    <citation type="submission" date="2019-11" db="EMBL/GenBank/DDBJ databases">
        <authorList>
            <person name="Feng L."/>
        </authorList>
    </citation>
    <scope>NUCLEOTIDE SEQUENCE</scope>
    <source>
        <strain evidence="2">KOxytocaLFYP65</strain>
    </source>
</reference>
<protein>
    <recommendedName>
        <fullName evidence="1">DUF4123 domain-containing protein</fullName>
    </recommendedName>
</protein>
<dbReference type="RefSeq" id="WP_070555129.1">
    <property type="nucleotide sequence ID" value="NZ_CABGLK010000047.1"/>
</dbReference>
<dbReference type="InterPro" id="IPR025391">
    <property type="entry name" value="DUF4123"/>
</dbReference>
<gene>
    <name evidence="2" type="ORF">KOLFYP65_05543</name>
</gene>
<dbReference type="Pfam" id="PF13503">
    <property type="entry name" value="DUF4123"/>
    <property type="match status" value="1"/>
</dbReference>
<sequence>MDNIKIWLDKIQLTCQQIGHNYVDMIIDQCGVNFSVIPALSGFSPAIKWQSLYQGLPENIYPDDAPLLVRIELEDAQQVQWLYALASEAAATAPLLVLGSSWRFEVLAEWLIRCIDAQHEGRAGIFRFWDTRIFSYLFTHVLSDEQQSQLHRPTLFWSWLDRDEAPVLLEGNGAALGEEELSEQIIFTDNQFESLMCLCDAKQLLVYQPLPKNLFMNRESEFSACFKAMLAATKEGVLFEDKRNEWVAEYILKNKIYSDECSSGVNNL</sequence>
<feature type="domain" description="DUF4123" evidence="1">
    <location>
        <begin position="31"/>
        <end position="148"/>
    </location>
</feature>
<evidence type="ECO:0000313" key="2">
    <source>
        <dbReference type="EMBL" id="VYU76603.1"/>
    </source>
</evidence>
<dbReference type="AlphaFoldDB" id="A0A6N3HKS6"/>
<name>A0A6N3HKS6_KLEOX</name>
<proteinExistence type="predicted"/>
<organism evidence="2">
    <name type="scientific">Klebsiella oxytoca</name>
    <dbReference type="NCBI Taxonomy" id="571"/>
    <lineage>
        <taxon>Bacteria</taxon>
        <taxon>Pseudomonadati</taxon>
        <taxon>Pseudomonadota</taxon>
        <taxon>Gammaproteobacteria</taxon>
        <taxon>Enterobacterales</taxon>
        <taxon>Enterobacteriaceae</taxon>
        <taxon>Klebsiella/Raoultella group</taxon>
        <taxon>Klebsiella</taxon>
    </lineage>
</organism>
<evidence type="ECO:0000259" key="1">
    <source>
        <dbReference type="Pfam" id="PF13503"/>
    </source>
</evidence>
<dbReference type="EMBL" id="CACRTM010000038">
    <property type="protein sequence ID" value="VYU76603.1"/>
    <property type="molecule type" value="Genomic_DNA"/>
</dbReference>
<accession>A0A6N3HKS6</accession>